<name>A0AAV8W6W9_9CUCU</name>
<evidence type="ECO:0000256" key="5">
    <source>
        <dbReference type="ARBA" id="ARBA00023212"/>
    </source>
</evidence>
<comment type="subcellular location">
    <subcellularLocation>
        <location evidence="2">Cytoplasm</location>
        <location evidence="2">Cytoskeleton</location>
        <location evidence="2">Spindle</location>
    </subcellularLocation>
    <subcellularLocation>
        <location evidence="1">Nucleus</location>
    </subcellularLocation>
</comment>
<dbReference type="InterPro" id="IPR027329">
    <property type="entry name" value="TPX2_C"/>
</dbReference>
<feature type="compositionally biased region" description="Basic and acidic residues" evidence="7">
    <location>
        <begin position="336"/>
        <end position="363"/>
    </location>
</feature>
<feature type="region of interest" description="Disordered" evidence="7">
    <location>
        <begin position="534"/>
        <end position="564"/>
    </location>
</feature>
<keyword evidence="11" id="KW-1185">Reference proteome</keyword>
<evidence type="ECO:0000256" key="1">
    <source>
        <dbReference type="ARBA" id="ARBA00004123"/>
    </source>
</evidence>
<evidence type="ECO:0000256" key="2">
    <source>
        <dbReference type="ARBA" id="ARBA00004186"/>
    </source>
</evidence>
<dbReference type="PANTHER" id="PTHR14326">
    <property type="entry name" value="TARGETING PROTEIN FOR XKLP2"/>
    <property type="match status" value="1"/>
</dbReference>
<evidence type="ECO:0000256" key="3">
    <source>
        <dbReference type="ARBA" id="ARBA00005885"/>
    </source>
</evidence>
<keyword evidence="6" id="KW-0539">Nucleus</keyword>
<dbReference type="EMBL" id="JANEYG010000007">
    <property type="protein sequence ID" value="KAJ8922403.1"/>
    <property type="molecule type" value="Genomic_DNA"/>
</dbReference>
<dbReference type="Pfam" id="PF12214">
    <property type="entry name" value="TPX2_importin"/>
    <property type="match status" value="1"/>
</dbReference>
<proteinExistence type="inferred from homology"/>
<comment type="caution">
    <text evidence="10">The sequence shown here is derived from an EMBL/GenBank/DDBJ whole genome shotgun (WGS) entry which is preliminary data.</text>
</comment>
<evidence type="ECO:0000256" key="6">
    <source>
        <dbReference type="ARBA" id="ARBA00023242"/>
    </source>
</evidence>
<feature type="region of interest" description="Disordered" evidence="7">
    <location>
        <begin position="398"/>
        <end position="437"/>
    </location>
</feature>
<protein>
    <recommendedName>
        <fullName evidence="12">Targeting protein for Xklp2</fullName>
    </recommendedName>
</protein>
<evidence type="ECO:0000259" key="8">
    <source>
        <dbReference type="Pfam" id="PF06886"/>
    </source>
</evidence>
<comment type="similarity">
    <text evidence="3">Belongs to the TPX2 family.</text>
</comment>
<gene>
    <name evidence="10" type="ORF">NQ315_004348</name>
</gene>
<keyword evidence="5" id="KW-0206">Cytoskeleton</keyword>
<feature type="domain" description="TPX2 central" evidence="9">
    <location>
        <begin position="215"/>
        <end position="336"/>
    </location>
</feature>
<accession>A0AAV8W6W9</accession>
<dbReference type="InterPro" id="IPR027330">
    <property type="entry name" value="TPX2_central_dom"/>
</dbReference>
<feature type="compositionally biased region" description="Low complexity" evidence="7">
    <location>
        <begin position="417"/>
        <end position="428"/>
    </location>
</feature>
<dbReference type="AlphaFoldDB" id="A0AAV8W6W9"/>
<dbReference type="GO" id="GO:0005819">
    <property type="term" value="C:spindle"/>
    <property type="evidence" value="ECO:0007669"/>
    <property type="project" value="UniProtKB-SubCell"/>
</dbReference>
<evidence type="ECO:0000313" key="10">
    <source>
        <dbReference type="EMBL" id="KAJ8922403.1"/>
    </source>
</evidence>
<reference evidence="10 11" key="1">
    <citation type="journal article" date="2023" name="Insect Mol. Biol.">
        <title>Genome sequencing provides insights into the evolution of gene families encoding plant cell wall-degrading enzymes in longhorned beetles.</title>
        <authorList>
            <person name="Shin N.R."/>
            <person name="Okamura Y."/>
            <person name="Kirsch R."/>
            <person name="Pauchet Y."/>
        </authorList>
    </citation>
    <scope>NUCLEOTIDE SEQUENCE [LARGE SCALE GENOMIC DNA]</scope>
    <source>
        <strain evidence="10">EAD_L_NR</strain>
    </source>
</reference>
<evidence type="ECO:0000256" key="7">
    <source>
        <dbReference type="SAM" id="MobiDB-lite"/>
    </source>
</evidence>
<feature type="domain" description="TPX2 C-terminal" evidence="8">
    <location>
        <begin position="470"/>
        <end position="541"/>
    </location>
</feature>
<evidence type="ECO:0008006" key="12">
    <source>
        <dbReference type="Google" id="ProtNLM"/>
    </source>
</evidence>
<feature type="region of interest" description="Disordered" evidence="7">
    <location>
        <begin position="323"/>
        <end position="382"/>
    </location>
</feature>
<dbReference type="InterPro" id="IPR009675">
    <property type="entry name" value="TPX2_fam"/>
</dbReference>
<dbReference type="GO" id="GO:0060236">
    <property type="term" value="P:regulation of mitotic spindle organization"/>
    <property type="evidence" value="ECO:0007669"/>
    <property type="project" value="InterPro"/>
</dbReference>
<dbReference type="GO" id="GO:0005874">
    <property type="term" value="C:microtubule"/>
    <property type="evidence" value="ECO:0007669"/>
    <property type="project" value="InterPro"/>
</dbReference>
<keyword evidence="4" id="KW-0963">Cytoplasm</keyword>
<feature type="compositionally biased region" description="Basic and acidic residues" evidence="7">
    <location>
        <begin position="555"/>
        <end position="564"/>
    </location>
</feature>
<sequence>MSANFDSYNAPQFFDFNEDLHKDDDSDGYFDVDHENTQPFEDPLQDPLITSGANGTPYQDILMDFSPVLIPGYDYYKEETDTLVKPRRSMSVGDLRSLYTTCDEDQEETLIGAQLEGISLSKAGKEFAEGASSSNSTKVRSEIGNSFARFSKIPRALSKESLNRLAQPKRYNSSQNLYQQENYVSMAEAVRKFQCGTPERFHTKRKLNTDLMGKLRITIPQSPALLTKNRHRPVQAVSKEEQEKLSFEQAQKFKIRANPLNKKILQGPVKPLLPAKKKPATVVEPFKITEPKKTAKSPVRDTYRFHANPVPKTLLEWPKRKPVQTAKQLTMPKTPDVLKRYGSKESLKRQESLQKAESKETKHPVKLGRTIPEPFSFERRDIQMQKKKEELVKKAIEEEKKAREFHARPVPKTVLNSGRSNQSSSSDTNTKKDGSNENLACHFKARPATVLHKKPFEPKKERFLTEIDEFELNTEKRAAEREIFEQYKKEKEERFALLKEFHEKVKLKLEEDELAKLRKATECKAQPIRKYKQLQIQPSGKVTVPKSPNFQKRRNNADNKENKS</sequence>
<dbReference type="Proteomes" id="UP001159042">
    <property type="component" value="Unassembled WGS sequence"/>
</dbReference>
<dbReference type="PANTHER" id="PTHR14326:SF44">
    <property type="entry name" value="TARGETING PROTEIN FOR XKLP2"/>
    <property type="match status" value="1"/>
</dbReference>
<feature type="compositionally biased region" description="Basic and acidic residues" evidence="7">
    <location>
        <begin position="398"/>
        <end position="407"/>
    </location>
</feature>
<dbReference type="Pfam" id="PF06886">
    <property type="entry name" value="TPX2"/>
    <property type="match status" value="1"/>
</dbReference>
<feature type="compositionally biased region" description="Polar residues" evidence="7">
    <location>
        <begin position="534"/>
        <end position="550"/>
    </location>
</feature>
<organism evidence="10 11">
    <name type="scientific">Exocentrus adspersus</name>
    <dbReference type="NCBI Taxonomy" id="1586481"/>
    <lineage>
        <taxon>Eukaryota</taxon>
        <taxon>Metazoa</taxon>
        <taxon>Ecdysozoa</taxon>
        <taxon>Arthropoda</taxon>
        <taxon>Hexapoda</taxon>
        <taxon>Insecta</taxon>
        <taxon>Pterygota</taxon>
        <taxon>Neoptera</taxon>
        <taxon>Endopterygota</taxon>
        <taxon>Coleoptera</taxon>
        <taxon>Polyphaga</taxon>
        <taxon>Cucujiformia</taxon>
        <taxon>Chrysomeloidea</taxon>
        <taxon>Cerambycidae</taxon>
        <taxon>Lamiinae</taxon>
        <taxon>Acanthocinini</taxon>
        <taxon>Exocentrus</taxon>
    </lineage>
</organism>
<evidence type="ECO:0000259" key="9">
    <source>
        <dbReference type="Pfam" id="PF12214"/>
    </source>
</evidence>
<dbReference type="GO" id="GO:0005634">
    <property type="term" value="C:nucleus"/>
    <property type="evidence" value="ECO:0007669"/>
    <property type="project" value="UniProtKB-SubCell"/>
</dbReference>
<evidence type="ECO:0000256" key="4">
    <source>
        <dbReference type="ARBA" id="ARBA00022490"/>
    </source>
</evidence>
<evidence type="ECO:0000313" key="11">
    <source>
        <dbReference type="Proteomes" id="UP001159042"/>
    </source>
</evidence>